<dbReference type="GO" id="GO:0006508">
    <property type="term" value="P:proteolysis"/>
    <property type="evidence" value="ECO:0007669"/>
    <property type="project" value="UniProtKB-KW"/>
</dbReference>
<organism evidence="8 9">
    <name type="scientific">Helicocarpus griseus UAMH5409</name>
    <dbReference type="NCBI Taxonomy" id="1447875"/>
    <lineage>
        <taxon>Eukaryota</taxon>
        <taxon>Fungi</taxon>
        <taxon>Dikarya</taxon>
        <taxon>Ascomycota</taxon>
        <taxon>Pezizomycotina</taxon>
        <taxon>Eurotiomycetes</taxon>
        <taxon>Eurotiomycetidae</taxon>
        <taxon>Onygenales</taxon>
        <taxon>Ajellomycetaceae</taxon>
        <taxon>Helicocarpus</taxon>
    </lineage>
</organism>
<dbReference type="GO" id="GO:0008234">
    <property type="term" value="F:cysteine-type peptidase activity"/>
    <property type="evidence" value="ECO:0007669"/>
    <property type="project" value="UniProtKB-KW"/>
</dbReference>
<evidence type="ECO:0000256" key="3">
    <source>
        <dbReference type="ARBA" id="ARBA00022801"/>
    </source>
</evidence>
<proteinExistence type="inferred from homology"/>
<dbReference type="AlphaFoldDB" id="A0A2B7XIY0"/>
<dbReference type="PANTHER" id="PTHR47359">
    <property type="entry name" value="PEPTIDOGLYCAN DL-ENDOPEPTIDASE CWLO"/>
    <property type="match status" value="1"/>
</dbReference>
<dbReference type="Proteomes" id="UP000223968">
    <property type="component" value="Unassembled WGS sequence"/>
</dbReference>
<feature type="domain" description="NlpC/P60" evidence="7">
    <location>
        <begin position="159"/>
        <end position="303"/>
    </location>
</feature>
<dbReference type="STRING" id="1447875.A0A2B7XIY0"/>
<comment type="similarity">
    <text evidence="1">Belongs to the peptidase C40 family.</text>
</comment>
<sequence>MRISIFSAALLLSGVVSATPWDDLFKRGHGAGASCKTMDGMGKCMPKGKCNGVYYDGACGKDHGDIRCCVEVKCKVGGKSGQCQNIKRTKCKGGKFHVGSANTCPAGNDVQCCIEDKKKDPPKKNPKDPKKPAKKKPKKPNKKPKKPSNKKPKKKNPKKNVGQKVLDYAMKEKGTKYVWGGGSCKGPTKGGYDCSGLVGYAVCKATGRDLFKEGLRVTGNMYCASKKKLGKIKKVPFSKRRAGDAVFFGTSCSCSNKGAISHVGLMINSGDKMVHAPNSRSKVKEAKVSTMGRKACPQVLRFG</sequence>
<evidence type="ECO:0000259" key="7">
    <source>
        <dbReference type="PROSITE" id="PS51935"/>
    </source>
</evidence>
<feature type="compositionally biased region" description="Basic residues" evidence="5">
    <location>
        <begin position="132"/>
        <end position="158"/>
    </location>
</feature>
<comment type="caution">
    <text evidence="8">The sequence shown here is derived from an EMBL/GenBank/DDBJ whole genome shotgun (WGS) entry which is preliminary data.</text>
</comment>
<evidence type="ECO:0000256" key="1">
    <source>
        <dbReference type="ARBA" id="ARBA00007074"/>
    </source>
</evidence>
<dbReference type="EMBL" id="PDNB01000100">
    <property type="protein sequence ID" value="PGH08652.1"/>
    <property type="molecule type" value="Genomic_DNA"/>
</dbReference>
<name>A0A2B7XIY0_9EURO</name>
<feature type="signal peptide" evidence="6">
    <location>
        <begin position="1"/>
        <end position="18"/>
    </location>
</feature>
<dbReference type="InterPro" id="IPR000064">
    <property type="entry name" value="NLP_P60_dom"/>
</dbReference>
<evidence type="ECO:0000256" key="4">
    <source>
        <dbReference type="ARBA" id="ARBA00022807"/>
    </source>
</evidence>
<dbReference type="InterPro" id="IPR051794">
    <property type="entry name" value="PG_Endopeptidase_C40"/>
</dbReference>
<feature type="compositionally biased region" description="Basic and acidic residues" evidence="5">
    <location>
        <begin position="115"/>
        <end position="131"/>
    </location>
</feature>
<feature type="chain" id="PRO_5012676779" description="NlpC/P60 domain-containing protein" evidence="6">
    <location>
        <begin position="19"/>
        <end position="303"/>
    </location>
</feature>
<evidence type="ECO:0000313" key="9">
    <source>
        <dbReference type="Proteomes" id="UP000223968"/>
    </source>
</evidence>
<dbReference type="InterPro" id="IPR038765">
    <property type="entry name" value="Papain-like_cys_pep_sf"/>
</dbReference>
<protein>
    <recommendedName>
        <fullName evidence="7">NlpC/P60 domain-containing protein</fullName>
    </recommendedName>
</protein>
<keyword evidence="6" id="KW-0732">Signal</keyword>
<evidence type="ECO:0000256" key="6">
    <source>
        <dbReference type="SAM" id="SignalP"/>
    </source>
</evidence>
<keyword evidence="3" id="KW-0378">Hydrolase</keyword>
<evidence type="ECO:0000256" key="5">
    <source>
        <dbReference type="SAM" id="MobiDB-lite"/>
    </source>
</evidence>
<dbReference type="OrthoDB" id="2251794at2759"/>
<keyword evidence="2" id="KW-0645">Protease</keyword>
<evidence type="ECO:0000256" key="2">
    <source>
        <dbReference type="ARBA" id="ARBA00022670"/>
    </source>
</evidence>
<dbReference type="PANTHER" id="PTHR47359:SF3">
    <property type="entry name" value="NLP_P60 DOMAIN-CONTAINING PROTEIN-RELATED"/>
    <property type="match status" value="1"/>
</dbReference>
<dbReference type="PROSITE" id="PS51935">
    <property type="entry name" value="NLPC_P60"/>
    <property type="match status" value="1"/>
</dbReference>
<reference evidence="8 9" key="1">
    <citation type="submission" date="2017-10" db="EMBL/GenBank/DDBJ databases">
        <title>Comparative genomics in systemic dimorphic fungi from Ajellomycetaceae.</title>
        <authorList>
            <person name="Munoz J.F."/>
            <person name="Mcewen J.G."/>
            <person name="Clay O.K."/>
            <person name="Cuomo C.A."/>
        </authorList>
    </citation>
    <scope>NUCLEOTIDE SEQUENCE [LARGE SCALE GENOMIC DNA]</scope>
    <source>
        <strain evidence="8 9">UAMH5409</strain>
    </source>
</reference>
<dbReference type="SUPFAM" id="SSF54001">
    <property type="entry name" value="Cysteine proteinases"/>
    <property type="match status" value="1"/>
</dbReference>
<accession>A0A2B7XIY0</accession>
<dbReference type="Pfam" id="PF00877">
    <property type="entry name" value="NLPC_P60"/>
    <property type="match status" value="1"/>
</dbReference>
<keyword evidence="9" id="KW-1185">Reference proteome</keyword>
<dbReference type="Gene3D" id="3.90.1720.10">
    <property type="entry name" value="endopeptidase domain like (from Nostoc punctiforme)"/>
    <property type="match status" value="1"/>
</dbReference>
<keyword evidence="4" id="KW-0788">Thiol protease</keyword>
<evidence type="ECO:0000313" key="8">
    <source>
        <dbReference type="EMBL" id="PGH08652.1"/>
    </source>
</evidence>
<feature type="region of interest" description="Disordered" evidence="5">
    <location>
        <begin position="115"/>
        <end position="164"/>
    </location>
</feature>
<gene>
    <name evidence="8" type="ORF">AJ79_05934</name>
</gene>